<name>A0A9J6ZNU0_9BACT</name>
<dbReference type="SUPFAM" id="SSF56925">
    <property type="entry name" value="OMPA-like"/>
    <property type="match status" value="1"/>
</dbReference>
<gene>
    <name evidence="1" type="ORF">M9189_12030</name>
</gene>
<protein>
    <submittedName>
        <fullName evidence="1">Uncharacterized protein</fullName>
    </submittedName>
</protein>
<dbReference type="AlphaFoldDB" id="A0A9J6ZNU0"/>
<dbReference type="Proteomes" id="UP001056426">
    <property type="component" value="Chromosome"/>
</dbReference>
<organism evidence="1 2">
    <name type="scientific">Xiashengella succiniciproducens</name>
    <dbReference type="NCBI Taxonomy" id="2949635"/>
    <lineage>
        <taxon>Bacteria</taxon>
        <taxon>Pseudomonadati</taxon>
        <taxon>Bacteroidota</taxon>
        <taxon>Bacteroidia</taxon>
        <taxon>Marinilabiliales</taxon>
        <taxon>Marinilabiliaceae</taxon>
        <taxon>Xiashengella</taxon>
    </lineage>
</organism>
<accession>A0A9J6ZNU0</accession>
<proteinExistence type="predicted"/>
<dbReference type="EMBL" id="CP098400">
    <property type="protein sequence ID" value="URW79580.1"/>
    <property type="molecule type" value="Genomic_DNA"/>
</dbReference>
<reference evidence="1" key="1">
    <citation type="submission" date="2022-05" db="EMBL/GenBank/DDBJ databases">
        <authorList>
            <person name="Sun X."/>
        </authorList>
    </citation>
    <scope>NUCLEOTIDE SEQUENCE</scope>
    <source>
        <strain evidence="1">Ai-910</strain>
    </source>
</reference>
<dbReference type="RefSeq" id="WP_250723554.1">
    <property type="nucleotide sequence ID" value="NZ_CP098400.1"/>
</dbReference>
<dbReference type="InterPro" id="IPR011250">
    <property type="entry name" value="OMP/PagP_B-barrel"/>
</dbReference>
<evidence type="ECO:0000313" key="2">
    <source>
        <dbReference type="Proteomes" id="UP001056426"/>
    </source>
</evidence>
<reference evidence="1" key="2">
    <citation type="submission" date="2022-06" db="EMBL/GenBank/DDBJ databases">
        <title>Xiashengella guii gen. nov. sp. nov., a bacterium isolated form anaerobic digestion tank.</title>
        <authorList>
            <person name="Huang H."/>
        </authorList>
    </citation>
    <scope>NUCLEOTIDE SEQUENCE</scope>
    <source>
        <strain evidence="1">Ai-910</strain>
    </source>
</reference>
<sequence>MNQTSRLLVLTGIFFLISAKGFSQFGVSYYSSSLSKIGLGYDFNDKWKVEARLYSNTIAEDITPELVLCYNVVSKERHNIYIGIGANINYYTGPVLPLGVEFRPLEKLDKFSLLIELQPSLDVDLHEELTLQSHWGLRYRF</sequence>
<evidence type="ECO:0000313" key="1">
    <source>
        <dbReference type="EMBL" id="URW79580.1"/>
    </source>
</evidence>
<dbReference type="KEGG" id="alkq:M9189_12030"/>
<keyword evidence="2" id="KW-1185">Reference proteome</keyword>